<dbReference type="OrthoDB" id="7210869at2"/>
<dbReference type="AlphaFoldDB" id="A0A239PZY2"/>
<dbReference type="SUPFAM" id="SSF54909">
    <property type="entry name" value="Dimeric alpha+beta barrel"/>
    <property type="match status" value="1"/>
</dbReference>
<dbReference type="RefSeq" id="WP_089413395.1">
    <property type="nucleotide sequence ID" value="NZ_FZQA01000011.1"/>
</dbReference>
<evidence type="ECO:0000313" key="2">
    <source>
        <dbReference type="Proteomes" id="UP000198346"/>
    </source>
</evidence>
<reference evidence="1 2" key="1">
    <citation type="submission" date="2017-07" db="EMBL/GenBank/DDBJ databases">
        <authorList>
            <person name="Sun Z.S."/>
            <person name="Albrecht U."/>
            <person name="Echele G."/>
            <person name="Lee C.C."/>
        </authorList>
    </citation>
    <scope>NUCLEOTIDE SEQUENCE [LARGE SCALE GENOMIC DNA]</scope>
    <source>
        <strain evidence="1 2">CGMCC 1.12710</strain>
    </source>
</reference>
<protein>
    <recommendedName>
        <fullName evidence="3">Antibiotic biosynthesis monooxygenase</fullName>
    </recommendedName>
</protein>
<sequence length="105" mass="12333">MICRCWRGWTTRANADAYQRVLTQEVIPAIEARRIEGFRRMEMMRRDLGDEVEFATIMWFDDIEAVKRFAGDDYEMAHVPAAARAVLKRFDARSAHYEVFGARDQ</sequence>
<dbReference type="InterPro" id="IPR011008">
    <property type="entry name" value="Dimeric_a/b-barrel"/>
</dbReference>
<dbReference type="Proteomes" id="UP000198346">
    <property type="component" value="Unassembled WGS sequence"/>
</dbReference>
<gene>
    <name evidence="1" type="ORF">SAMN06297382_2973</name>
</gene>
<dbReference type="EMBL" id="FZQA01000011">
    <property type="protein sequence ID" value="SNT75909.1"/>
    <property type="molecule type" value="Genomic_DNA"/>
</dbReference>
<proteinExistence type="predicted"/>
<organism evidence="1 2">
    <name type="scientific">Amphiplicatus metriothermophilus</name>
    <dbReference type="NCBI Taxonomy" id="1519374"/>
    <lineage>
        <taxon>Bacteria</taxon>
        <taxon>Pseudomonadati</taxon>
        <taxon>Pseudomonadota</taxon>
        <taxon>Alphaproteobacteria</taxon>
        <taxon>Parvularculales</taxon>
        <taxon>Parvularculaceae</taxon>
        <taxon>Amphiplicatus</taxon>
    </lineage>
</organism>
<keyword evidence="2" id="KW-1185">Reference proteome</keyword>
<evidence type="ECO:0000313" key="1">
    <source>
        <dbReference type="EMBL" id="SNT75909.1"/>
    </source>
</evidence>
<name>A0A239PZY2_9PROT</name>
<accession>A0A239PZY2</accession>
<evidence type="ECO:0008006" key="3">
    <source>
        <dbReference type="Google" id="ProtNLM"/>
    </source>
</evidence>